<evidence type="ECO:0000313" key="2">
    <source>
        <dbReference type="Proteomes" id="UP001321047"/>
    </source>
</evidence>
<comment type="caution">
    <text evidence="1">The sequence shown here is derived from an EMBL/GenBank/DDBJ whole genome shotgun (WGS) entry which is preliminary data.</text>
</comment>
<gene>
    <name evidence="1" type="ORF">OB919_11705</name>
</gene>
<dbReference type="Proteomes" id="UP001321047">
    <property type="component" value="Unassembled WGS sequence"/>
</dbReference>
<sequence length="154" mass="17702">MIDSLIEEPNELEKLLMEDVEKFMRYDGLGMQAEIIDENNEKRHCGGVTALISNQMGDVYVQYINREEEIYDNSLITAVSGECLMVPLSHKYENIDLSMETEDGNKLRNVKYIRDVSEGFGKFKVEYRNGKEEILEKSSDMVIRGAGTDHLNIR</sequence>
<name>A0AAP2ZAV6_9EURY</name>
<dbReference type="EMBL" id="JAOPJZ010000008">
    <property type="protein sequence ID" value="MCU4752644.1"/>
    <property type="molecule type" value="Genomic_DNA"/>
</dbReference>
<dbReference type="AlphaFoldDB" id="A0AAP2ZAV6"/>
<proteinExistence type="predicted"/>
<evidence type="ECO:0000313" key="1">
    <source>
        <dbReference type="EMBL" id="MCU4752644.1"/>
    </source>
</evidence>
<organism evidence="1 2">
    <name type="scientific">Natronosalvus hydrolyticus</name>
    <dbReference type="NCBI Taxonomy" id="2979988"/>
    <lineage>
        <taxon>Archaea</taxon>
        <taxon>Methanobacteriati</taxon>
        <taxon>Methanobacteriota</taxon>
        <taxon>Stenosarchaea group</taxon>
        <taxon>Halobacteria</taxon>
        <taxon>Halobacteriales</taxon>
        <taxon>Natrialbaceae</taxon>
        <taxon>Natronosalvus</taxon>
    </lineage>
</organism>
<keyword evidence="2" id="KW-1185">Reference proteome</keyword>
<accession>A0AAP2ZAV6</accession>
<reference evidence="1 2" key="1">
    <citation type="submission" date="2022-09" db="EMBL/GenBank/DDBJ databases">
        <title>Enrichment on poylsaccharides allowed isolation of novel metabolic and taxonomic groups of Haloarchaea.</title>
        <authorList>
            <person name="Sorokin D.Y."/>
            <person name="Elcheninov A.G."/>
            <person name="Khizhniak T.V."/>
            <person name="Kolganova T.V."/>
            <person name="Kublanov I.V."/>
        </authorList>
    </citation>
    <scope>NUCLEOTIDE SEQUENCE [LARGE SCALE GENOMIC DNA]</scope>
    <source>
        <strain evidence="1 2">AArc-curdl1</strain>
    </source>
</reference>
<protein>
    <submittedName>
        <fullName evidence="1">Uncharacterized protein</fullName>
    </submittedName>
</protein>